<name>A0AAQ3U4A1_PASNO</name>
<dbReference type="PANTHER" id="PTHR33800">
    <property type="entry name" value="OS06G0113600 PROTEIN"/>
    <property type="match status" value="1"/>
</dbReference>
<keyword evidence="2" id="KW-1185">Reference proteome</keyword>
<dbReference type="PANTHER" id="PTHR33800:SF16">
    <property type="entry name" value="F-BOX DOMAIN-CONTAINING PROTEIN"/>
    <property type="match status" value="1"/>
</dbReference>
<proteinExistence type="predicted"/>
<dbReference type="AlphaFoldDB" id="A0AAQ3U4A1"/>
<sequence>MLLMVDHYMTLSFDGAPVIYKAYHLDMSSVPAVWVEVKKLESYSLFIGSDVRSPAFSCASPGRWAGRSNCLYYGHSAQPCVLHGLGDDADAVWDQKNRSDHVFKRNWYTQLQPFWVYPSMFYADGQ</sequence>
<reference evidence="1 2" key="1">
    <citation type="submission" date="2024-02" db="EMBL/GenBank/DDBJ databases">
        <title>High-quality chromosome-scale genome assembly of Pensacola bahiagrass (Paspalum notatum Flugge var. saurae).</title>
        <authorList>
            <person name="Vega J.M."/>
            <person name="Podio M."/>
            <person name="Orjuela J."/>
            <person name="Siena L.A."/>
            <person name="Pessino S.C."/>
            <person name="Combes M.C."/>
            <person name="Mariac C."/>
            <person name="Albertini E."/>
            <person name="Pupilli F."/>
            <person name="Ortiz J.P.A."/>
            <person name="Leblanc O."/>
        </authorList>
    </citation>
    <scope>NUCLEOTIDE SEQUENCE [LARGE SCALE GENOMIC DNA]</scope>
    <source>
        <strain evidence="1">R1</strain>
        <tissue evidence="1">Leaf</tissue>
    </source>
</reference>
<organism evidence="1 2">
    <name type="scientific">Paspalum notatum var. saurae</name>
    <dbReference type="NCBI Taxonomy" id="547442"/>
    <lineage>
        <taxon>Eukaryota</taxon>
        <taxon>Viridiplantae</taxon>
        <taxon>Streptophyta</taxon>
        <taxon>Embryophyta</taxon>
        <taxon>Tracheophyta</taxon>
        <taxon>Spermatophyta</taxon>
        <taxon>Magnoliopsida</taxon>
        <taxon>Liliopsida</taxon>
        <taxon>Poales</taxon>
        <taxon>Poaceae</taxon>
        <taxon>PACMAD clade</taxon>
        <taxon>Panicoideae</taxon>
        <taxon>Andropogonodae</taxon>
        <taxon>Paspaleae</taxon>
        <taxon>Paspalinae</taxon>
        <taxon>Paspalum</taxon>
    </lineage>
</organism>
<evidence type="ECO:0000313" key="2">
    <source>
        <dbReference type="Proteomes" id="UP001341281"/>
    </source>
</evidence>
<protein>
    <recommendedName>
        <fullName evidence="3">DUF295 domain-containing protein</fullName>
    </recommendedName>
</protein>
<evidence type="ECO:0008006" key="3">
    <source>
        <dbReference type="Google" id="ProtNLM"/>
    </source>
</evidence>
<dbReference type="EMBL" id="CP144750">
    <property type="protein sequence ID" value="WVZ82880.1"/>
    <property type="molecule type" value="Genomic_DNA"/>
</dbReference>
<evidence type="ECO:0000313" key="1">
    <source>
        <dbReference type="EMBL" id="WVZ82880.1"/>
    </source>
</evidence>
<accession>A0AAQ3U4A1</accession>
<dbReference type="Proteomes" id="UP001341281">
    <property type="component" value="Chromosome 06"/>
</dbReference>
<gene>
    <name evidence="1" type="ORF">U9M48_030089</name>
</gene>